<dbReference type="EMBL" id="OX596085">
    <property type="protein sequence ID" value="CAM9368877.1"/>
    <property type="molecule type" value="Genomic_DNA"/>
</dbReference>
<reference evidence="1" key="1">
    <citation type="submission" date="2023-05" db="EMBL/GenBank/DDBJ databases">
        <authorList>
            <consortium name="ELIXIR-Norway"/>
        </authorList>
    </citation>
    <scope>NUCLEOTIDE SEQUENCE</scope>
</reference>
<reference evidence="1" key="2">
    <citation type="submission" date="2025-03" db="EMBL/GenBank/DDBJ databases">
        <authorList>
            <consortium name="ELIXIR-Norway"/>
            <consortium name="Elixir Norway"/>
        </authorList>
    </citation>
    <scope>NUCLEOTIDE SEQUENCE</scope>
</reference>
<organism evidence="1 2">
    <name type="scientific">Rangifer tarandus platyrhynchus</name>
    <name type="common">Svalbard reindeer</name>
    <dbReference type="NCBI Taxonomy" id="3082113"/>
    <lineage>
        <taxon>Eukaryota</taxon>
        <taxon>Metazoa</taxon>
        <taxon>Chordata</taxon>
        <taxon>Craniata</taxon>
        <taxon>Vertebrata</taxon>
        <taxon>Euteleostomi</taxon>
        <taxon>Mammalia</taxon>
        <taxon>Eutheria</taxon>
        <taxon>Laurasiatheria</taxon>
        <taxon>Artiodactyla</taxon>
        <taxon>Ruminantia</taxon>
        <taxon>Pecora</taxon>
        <taxon>Cervidae</taxon>
        <taxon>Odocoileinae</taxon>
        <taxon>Rangifer</taxon>
    </lineage>
</organism>
<evidence type="ECO:0000313" key="1">
    <source>
        <dbReference type="EMBL" id="CAM9368877.1"/>
    </source>
</evidence>
<dbReference type="Proteomes" id="UP001162501">
    <property type="component" value="Chromosome 1"/>
</dbReference>
<sequence>MRSPGLLLLPRLKLSSQCGPPCLVYLPLPGQTVLGPPELPCPESREPTALRVGRFPDSPPQQLPEQSVQLPQAGVLSRAFLL</sequence>
<evidence type="ECO:0000313" key="2">
    <source>
        <dbReference type="Proteomes" id="UP001162501"/>
    </source>
</evidence>
<proteinExistence type="predicted"/>
<gene>
    <name evidence="1" type="ORF">MRATA1EN22A_LOCUS1593</name>
</gene>
<protein>
    <submittedName>
        <fullName evidence="1">Uncharacterized protein</fullName>
    </submittedName>
</protein>
<name>A0AC59Y4B3_RANTA</name>
<accession>A0AC59Y4B3</accession>